<organism evidence="2">
    <name type="scientific">marine sediment metagenome</name>
    <dbReference type="NCBI Taxonomy" id="412755"/>
    <lineage>
        <taxon>unclassified sequences</taxon>
        <taxon>metagenomes</taxon>
        <taxon>ecological metagenomes</taxon>
    </lineage>
</organism>
<evidence type="ECO:0000313" key="2">
    <source>
        <dbReference type="EMBL" id="KKM68336.1"/>
    </source>
</evidence>
<protein>
    <recommendedName>
        <fullName evidence="1">HNH nuclease domain-containing protein</fullName>
    </recommendedName>
</protein>
<gene>
    <name evidence="2" type="ORF">LCGC14_1461910</name>
</gene>
<dbReference type="AlphaFoldDB" id="A0A0F9K0Y6"/>
<sequence>MKKSKLAERTEARFWLLVQLPIGADIADECWEWTGKKNDNGYSRFYSTNSHTAHQYMYLLGHDSIPPGMELNHICWNRGCVSPAHIELLTIAQHRALGRQPFLYCGRNCEQCGEYFDPKAGHQKYCNNTCRHNAWLVRRQ</sequence>
<dbReference type="InterPro" id="IPR003615">
    <property type="entry name" value="HNH_nuc"/>
</dbReference>
<accession>A0A0F9K0Y6</accession>
<name>A0A0F9K0Y6_9ZZZZ</name>
<evidence type="ECO:0000259" key="1">
    <source>
        <dbReference type="Pfam" id="PF13392"/>
    </source>
</evidence>
<dbReference type="Pfam" id="PF13392">
    <property type="entry name" value="HNH_3"/>
    <property type="match status" value="1"/>
</dbReference>
<dbReference type="EMBL" id="LAZR01010186">
    <property type="protein sequence ID" value="KKM68336.1"/>
    <property type="molecule type" value="Genomic_DNA"/>
</dbReference>
<reference evidence="2" key="1">
    <citation type="journal article" date="2015" name="Nature">
        <title>Complex archaea that bridge the gap between prokaryotes and eukaryotes.</title>
        <authorList>
            <person name="Spang A."/>
            <person name="Saw J.H."/>
            <person name="Jorgensen S.L."/>
            <person name="Zaremba-Niedzwiedzka K."/>
            <person name="Martijn J."/>
            <person name="Lind A.E."/>
            <person name="van Eijk R."/>
            <person name="Schleper C."/>
            <person name="Guy L."/>
            <person name="Ettema T.J."/>
        </authorList>
    </citation>
    <scope>NUCLEOTIDE SEQUENCE</scope>
</reference>
<feature type="domain" description="HNH nuclease" evidence="1">
    <location>
        <begin position="53"/>
        <end position="95"/>
    </location>
</feature>
<proteinExistence type="predicted"/>
<dbReference type="InterPro" id="IPR044925">
    <property type="entry name" value="His-Me_finger_sf"/>
</dbReference>
<comment type="caution">
    <text evidence="2">The sequence shown here is derived from an EMBL/GenBank/DDBJ whole genome shotgun (WGS) entry which is preliminary data.</text>
</comment>
<dbReference type="SUPFAM" id="SSF54060">
    <property type="entry name" value="His-Me finger endonucleases"/>
    <property type="match status" value="1"/>
</dbReference>